<evidence type="ECO:0000256" key="8">
    <source>
        <dbReference type="ARBA" id="ARBA00022723"/>
    </source>
</evidence>
<dbReference type="InterPro" id="IPR054708">
    <property type="entry name" value="MTPAP-like_central"/>
</dbReference>
<evidence type="ECO:0000256" key="1">
    <source>
        <dbReference type="ARBA" id="ARBA00001936"/>
    </source>
</evidence>
<dbReference type="SUPFAM" id="SSF81301">
    <property type="entry name" value="Nucleotidyltransferase"/>
    <property type="match status" value="2"/>
</dbReference>
<evidence type="ECO:0000256" key="7">
    <source>
        <dbReference type="ARBA" id="ARBA00022679"/>
    </source>
</evidence>
<comment type="cofactor">
    <cofactor evidence="2">
        <name>Mg(2+)</name>
        <dbReference type="ChEBI" id="CHEBI:18420"/>
    </cofactor>
</comment>
<feature type="domain" description="PAP-associated" evidence="11">
    <location>
        <begin position="953"/>
        <end position="1003"/>
    </location>
</feature>
<evidence type="ECO:0000256" key="4">
    <source>
        <dbReference type="ARBA" id="ARBA00008593"/>
    </source>
</evidence>
<dbReference type="GO" id="GO:0031123">
    <property type="term" value="P:RNA 3'-end processing"/>
    <property type="evidence" value="ECO:0007669"/>
    <property type="project" value="TreeGrafter"/>
</dbReference>
<dbReference type="GO" id="GO:1990817">
    <property type="term" value="F:poly(A) RNA polymerase activity"/>
    <property type="evidence" value="ECO:0007669"/>
    <property type="project" value="UniProtKB-EC"/>
</dbReference>
<proteinExistence type="inferred from homology"/>
<dbReference type="GO" id="GO:0050265">
    <property type="term" value="F:RNA uridylyltransferase activity"/>
    <property type="evidence" value="ECO:0007669"/>
    <property type="project" value="TreeGrafter"/>
</dbReference>
<keyword evidence="14" id="KW-1185">Reference proteome</keyword>
<protein>
    <recommendedName>
        <fullName evidence="5">polynucleotide adenylyltransferase</fullName>
        <ecNumber evidence="5">2.7.7.19</ecNumber>
    </recommendedName>
</protein>
<evidence type="ECO:0000256" key="2">
    <source>
        <dbReference type="ARBA" id="ARBA00001946"/>
    </source>
</evidence>
<dbReference type="SUPFAM" id="SSF81631">
    <property type="entry name" value="PAP/OAS1 substrate-binding domain"/>
    <property type="match status" value="1"/>
</dbReference>
<feature type="region of interest" description="Disordered" evidence="10">
    <location>
        <begin position="1"/>
        <end position="60"/>
    </location>
</feature>
<feature type="domain" description="Poly(A) RNA polymerase mitochondrial-like central palm" evidence="12">
    <location>
        <begin position="373"/>
        <end position="456"/>
    </location>
</feature>
<feature type="region of interest" description="Disordered" evidence="10">
    <location>
        <begin position="79"/>
        <end position="316"/>
    </location>
</feature>
<evidence type="ECO:0000259" key="12">
    <source>
        <dbReference type="Pfam" id="PF22600"/>
    </source>
</evidence>
<dbReference type="Gene3D" id="3.30.460.10">
    <property type="entry name" value="Beta Polymerase, domain 2"/>
    <property type="match status" value="1"/>
</dbReference>
<dbReference type="PANTHER" id="PTHR12271">
    <property type="entry name" value="POLY A POLYMERASE CID PAP -RELATED"/>
    <property type="match status" value="1"/>
</dbReference>
<dbReference type="GO" id="GO:0005737">
    <property type="term" value="C:cytoplasm"/>
    <property type="evidence" value="ECO:0007669"/>
    <property type="project" value="UniProtKB-SubCell"/>
</dbReference>
<feature type="compositionally biased region" description="Polar residues" evidence="10">
    <location>
        <begin position="1021"/>
        <end position="1030"/>
    </location>
</feature>
<evidence type="ECO:0000313" key="13">
    <source>
        <dbReference type="EMBL" id="CAG8979748.1"/>
    </source>
</evidence>
<evidence type="ECO:0000259" key="11">
    <source>
        <dbReference type="Pfam" id="PF03828"/>
    </source>
</evidence>
<feature type="region of interest" description="Disordered" evidence="10">
    <location>
        <begin position="1013"/>
        <end position="1058"/>
    </location>
</feature>
<feature type="compositionally biased region" description="Low complexity" evidence="10">
    <location>
        <begin position="218"/>
        <end position="230"/>
    </location>
</feature>
<evidence type="ECO:0000256" key="9">
    <source>
        <dbReference type="ARBA" id="ARBA00022842"/>
    </source>
</evidence>
<dbReference type="CDD" id="cd05402">
    <property type="entry name" value="NT_PAP_TUTase"/>
    <property type="match status" value="1"/>
</dbReference>
<name>A0A9N9LSB6_9HELO</name>
<feature type="compositionally biased region" description="Low complexity" evidence="10">
    <location>
        <begin position="135"/>
        <end position="146"/>
    </location>
</feature>
<dbReference type="InterPro" id="IPR002058">
    <property type="entry name" value="PAP_assoc"/>
</dbReference>
<dbReference type="Gene3D" id="1.10.1410.10">
    <property type="match status" value="1"/>
</dbReference>
<organism evidence="13 14">
    <name type="scientific">Hymenoscyphus albidus</name>
    <dbReference type="NCBI Taxonomy" id="595503"/>
    <lineage>
        <taxon>Eukaryota</taxon>
        <taxon>Fungi</taxon>
        <taxon>Dikarya</taxon>
        <taxon>Ascomycota</taxon>
        <taxon>Pezizomycotina</taxon>
        <taxon>Leotiomycetes</taxon>
        <taxon>Helotiales</taxon>
        <taxon>Helotiaceae</taxon>
        <taxon>Hymenoscyphus</taxon>
    </lineage>
</organism>
<comment type="cofactor">
    <cofactor evidence="1">
        <name>Mn(2+)</name>
        <dbReference type="ChEBI" id="CHEBI:29035"/>
    </cofactor>
</comment>
<accession>A0A9N9LSB6</accession>
<keyword evidence="7" id="KW-0808">Transferase</keyword>
<evidence type="ECO:0000256" key="6">
    <source>
        <dbReference type="ARBA" id="ARBA00022490"/>
    </source>
</evidence>
<feature type="compositionally biased region" description="Polar residues" evidence="10">
    <location>
        <begin position="241"/>
        <end position="276"/>
    </location>
</feature>
<dbReference type="AlphaFoldDB" id="A0A9N9LSB6"/>
<feature type="compositionally biased region" description="Polar residues" evidence="10">
    <location>
        <begin position="167"/>
        <end position="201"/>
    </location>
</feature>
<dbReference type="InterPro" id="IPR043519">
    <property type="entry name" value="NT_sf"/>
</dbReference>
<sequence length="1156" mass="130332">MSDPSPSKVTAPVKTNDNGNGGNLESRLRGLILSNANSSPKVNINQPVTGDPLPSDEIKVPPHLRLATPEEQAELLENARKRRLAEAQAKANSGQPFTARPLPSDEIKVPPHLRLATPEAQAEWLENARKRRLAEAQAKAQAQAKATPSQQSTPPHVTAPRPGKRPNQAQRRQMNSTLSIPIDNSRTKNYNNQHSGFSTSPGRGPTQWTHTPPHHHQQQNQYRQNQHQGNSPQFQHHGPHTPNSQQNFLPQNSPRSPVSITHNTGSHGSRQNTQHQPFIAGSYSPRTQPQGRQFYQPGPHHGQNRGINQRPPTSEELARQCSHLDELVRLHVPVVAMDSKEEAEKETFRAMVEQACRKAIASYEQDELGNKQFDPLSVQLQCFGSMMSGFATKSSDMDLALLSPQSKQLPDSPDSPIPRLLEKTLLDMGFGARLLTRTRVPIIKLCEKPTDQLRSDLIQAREKWEAGFVEETERGEDSEHIPPSPTALATEESYLSKLADLKQKHLSHLEYLKLARRVLGNVGGRDYCVGNSDLNESESKILHDVCKAYISGLSSPRLLERLKGYPSISPLFEPHPQEQPICRTLYGLSLQVEGERLAMGWDKRPLSEDHDARERECFTLLANWHVSQSHPSPVSFSEALKYGQELQILNDRLKRIQSLQLVYLEQYQHEEPFDYYSRAERIADFLRGSDRQERNKAVTPVVVRYYINGINSPGIREGLQSMSIERGVSLQCVALQHRIMQLAADYKHALKMDLFKETDVPDIEEYIKILESADATKSGAIIISGTNSDTVKLISRVRTLPNPSSNRPRDRYKDHLEFPKTDIGIQCDINFSAHLAIHNTLLLRCYSHCDPRVKQMVLFVKHWAKTRAINTPYRGSLSSYGYVLMVLHYLVNVAQPFVCPNLQQSANKPPEHLSPAEIAARTTCNGCDVRFWRNESEIRSVADRKLLTHNHDSLGFLLRGFFEYYAQLGQMSTIPHRGFDYGREVLSLRTKGGILSKQEKGWIGAKTTVETNVVAPPARSPTASEATDSNDPAAEVPPAEESSDVKNPKVHPPKQIEETKEIRHRYLFAIEDPFELDHNVARTVTHNGICAIREEFRRAWRIIKNLQKREQLSGGLLDEIDENAPVEGTWMELMHKLHGPPPKEDLEELEEMIGEH</sequence>
<dbReference type="EMBL" id="CAJVRM010000333">
    <property type="protein sequence ID" value="CAG8979748.1"/>
    <property type="molecule type" value="Genomic_DNA"/>
</dbReference>
<keyword evidence="8" id="KW-0479">Metal-binding</keyword>
<reference evidence="13" key="1">
    <citation type="submission" date="2021-07" db="EMBL/GenBank/DDBJ databases">
        <authorList>
            <person name="Durling M."/>
        </authorList>
    </citation>
    <scope>NUCLEOTIDE SEQUENCE</scope>
</reference>
<evidence type="ECO:0000256" key="10">
    <source>
        <dbReference type="SAM" id="MobiDB-lite"/>
    </source>
</evidence>
<evidence type="ECO:0000313" key="14">
    <source>
        <dbReference type="Proteomes" id="UP000701801"/>
    </source>
</evidence>
<dbReference type="GO" id="GO:0010605">
    <property type="term" value="P:negative regulation of macromolecule metabolic process"/>
    <property type="evidence" value="ECO:0007669"/>
    <property type="project" value="UniProtKB-ARBA"/>
</dbReference>
<dbReference type="OrthoDB" id="407432at2759"/>
<feature type="compositionally biased region" description="Polar residues" evidence="10">
    <location>
        <begin position="284"/>
        <end position="293"/>
    </location>
</feature>
<dbReference type="Proteomes" id="UP000701801">
    <property type="component" value="Unassembled WGS sequence"/>
</dbReference>
<dbReference type="EC" id="2.7.7.19" evidence="5"/>
<comment type="subcellular location">
    <subcellularLocation>
        <location evidence="3">Cytoplasm</location>
    </subcellularLocation>
</comment>
<feature type="compositionally biased region" description="Polar residues" evidence="10">
    <location>
        <begin position="1"/>
        <end position="18"/>
    </location>
</feature>
<evidence type="ECO:0000256" key="3">
    <source>
        <dbReference type="ARBA" id="ARBA00004496"/>
    </source>
</evidence>
<keyword evidence="9" id="KW-0460">Magnesium</keyword>
<dbReference type="GO" id="GO:0046872">
    <property type="term" value="F:metal ion binding"/>
    <property type="evidence" value="ECO:0007669"/>
    <property type="project" value="UniProtKB-KW"/>
</dbReference>
<comment type="caution">
    <text evidence="13">The sequence shown here is derived from an EMBL/GenBank/DDBJ whole genome shotgun (WGS) entry which is preliminary data.</text>
</comment>
<gene>
    <name evidence="13" type="ORF">HYALB_00013492</name>
</gene>
<dbReference type="Pfam" id="PF03828">
    <property type="entry name" value="PAP_assoc"/>
    <property type="match status" value="1"/>
</dbReference>
<evidence type="ECO:0000256" key="5">
    <source>
        <dbReference type="ARBA" id="ARBA00012388"/>
    </source>
</evidence>
<comment type="similarity">
    <text evidence="4">Belongs to the DNA polymerase type-B-like family.</text>
</comment>
<keyword evidence="6" id="KW-0963">Cytoplasm</keyword>
<dbReference type="PANTHER" id="PTHR12271:SF40">
    <property type="entry name" value="POLY(A) RNA POLYMERASE GLD2"/>
    <property type="match status" value="1"/>
</dbReference>
<dbReference type="Pfam" id="PF22600">
    <property type="entry name" value="MTPAP-like_central"/>
    <property type="match status" value="1"/>
</dbReference>
<feature type="compositionally biased region" description="Polar residues" evidence="10">
    <location>
        <begin position="34"/>
        <end position="48"/>
    </location>
</feature>